<feature type="domain" description="HTH merR-type" evidence="9">
    <location>
        <begin position="1"/>
        <end position="70"/>
    </location>
</feature>
<reference evidence="10 11" key="1">
    <citation type="submission" date="2021-01" db="EMBL/GenBank/DDBJ databases">
        <title>Whole genome shotgun sequence of Microbispora corallina NBRC 16416.</title>
        <authorList>
            <person name="Komaki H."/>
            <person name="Tamura T."/>
        </authorList>
    </citation>
    <scope>NUCLEOTIDE SEQUENCE [LARGE SCALE GENOMIC DNA]</scope>
    <source>
        <strain evidence="10 11">NBRC 16416</strain>
    </source>
</reference>
<comment type="subcellular location">
    <subcellularLocation>
        <location evidence="1">Cytoplasm</location>
    </subcellularLocation>
</comment>
<dbReference type="SMART" id="SM00480">
    <property type="entry name" value="POL3Bc"/>
    <property type="match status" value="1"/>
</dbReference>
<keyword evidence="11" id="KW-1185">Reference proteome</keyword>
<evidence type="ECO:0000313" key="10">
    <source>
        <dbReference type="EMBL" id="GIH43106.1"/>
    </source>
</evidence>
<dbReference type="EMBL" id="BOOC01000035">
    <property type="protein sequence ID" value="GIH43106.1"/>
    <property type="molecule type" value="Genomic_DNA"/>
</dbReference>
<evidence type="ECO:0000313" key="11">
    <source>
        <dbReference type="Proteomes" id="UP000603904"/>
    </source>
</evidence>
<keyword evidence="6" id="KW-0235">DNA replication</keyword>
<keyword evidence="3" id="KW-0963">Cytoplasm</keyword>
<evidence type="ECO:0000256" key="7">
    <source>
        <dbReference type="ARBA" id="ARBA00022932"/>
    </source>
</evidence>
<dbReference type="Proteomes" id="UP000603904">
    <property type="component" value="Unassembled WGS sequence"/>
</dbReference>
<dbReference type="Pfam" id="PF13411">
    <property type="entry name" value="MerR_1"/>
    <property type="match status" value="1"/>
</dbReference>
<dbReference type="Gene3D" id="3.10.150.10">
    <property type="entry name" value="DNA Polymerase III, subunit A, domain 2"/>
    <property type="match status" value="2"/>
</dbReference>
<dbReference type="PANTHER" id="PTHR30478">
    <property type="entry name" value="DNA POLYMERASE III SUBUNIT BETA"/>
    <property type="match status" value="1"/>
</dbReference>
<accession>A0ABQ4G7Q5</accession>
<evidence type="ECO:0000256" key="6">
    <source>
        <dbReference type="ARBA" id="ARBA00022705"/>
    </source>
</evidence>
<dbReference type="InterPro" id="IPR009061">
    <property type="entry name" value="DNA-bd_dom_put_sf"/>
</dbReference>
<dbReference type="SUPFAM" id="SSF55979">
    <property type="entry name" value="DNA clamp"/>
    <property type="match status" value="2"/>
</dbReference>
<dbReference type="InterPro" id="IPR046938">
    <property type="entry name" value="DNA_clamp_sf"/>
</dbReference>
<sequence>MTIGVFARAANVTTSALRFYDDCGLVRPASVDSATGYRYYSVHQLDEVVLIRRLRAAGLPLGEVRRVLAGPLDAAEELLADHLAAMERAVEVARANVTTALDLIRVHRGDAVSLPGRLLAEAIGQVAPAVEATGDIPVLGGVLIEAAGGEVVLVATDRYRLAIRSLRAEQQLRVPGAAVVAATHLNEARPWIDEQARVRLRFTGTHVRLDGPGGERILPAVEETFPAYRAVLDDLPGPVTRVVAPRGPLLRALGHDPEARLDLVVDGALRIRSSARHDRSVAIPADITGEPLAVSFTFTTLHPALTAGIGPDVMLQISRPDLPVVVRSADDSDLTTLVMPVKAASGPDIKENREPAR</sequence>
<evidence type="ECO:0000256" key="3">
    <source>
        <dbReference type="ARBA" id="ARBA00022490"/>
    </source>
</evidence>
<dbReference type="PROSITE" id="PS50937">
    <property type="entry name" value="HTH_MERR_2"/>
    <property type="match status" value="1"/>
</dbReference>
<dbReference type="PANTHER" id="PTHR30478:SF0">
    <property type="entry name" value="BETA SLIDING CLAMP"/>
    <property type="match status" value="1"/>
</dbReference>
<dbReference type="CDD" id="cd01107">
    <property type="entry name" value="HTH_BmrR"/>
    <property type="match status" value="1"/>
</dbReference>
<dbReference type="PROSITE" id="PS00552">
    <property type="entry name" value="HTH_MERR_1"/>
    <property type="match status" value="1"/>
</dbReference>
<dbReference type="CDD" id="cd00140">
    <property type="entry name" value="beta_clamp"/>
    <property type="match status" value="1"/>
</dbReference>
<keyword evidence="4" id="KW-0808">Transferase</keyword>
<dbReference type="InterPro" id="IPR001001">
    <property type="entry name" value="DNA_polIII_beta"/>
</dbReference>
<dbReference type="SMART" id="SM00422">
    <property type="entry name" value="HTH_MERR"/>
    <property type="match status" value="1"/>
</dbReference>
<organism evidence="10 11">
    <name type="scientific">Microbispora corallina</name>
    <dbReference type="NCBI Taxonomy" id="83302"/>
    <lineage>
        <taxon>Bacteria</taxon>
        <taxon>Bacillati</taxon>
        <taxon>Actinomycetota</taxon>
        <taxon>Actinomycetes</taxon>
        <taxon>Streptosporangiales</taxon>
        <taxon>Streptosporangiaceae</taxon>
        <taxon>Microbispora</taxon>
    </lineage>
</organism>
<dbReference type="InterPro" id="IPR000551">
    <property type="entry name" value="MerR-type_HTH_dom"/>
</dbReference>
<dbReference type="InterPro" id="IPR022637">
    <property type="entry name" value="DNA_polIII_beta_cen"/>
</dbReference>
<keyword evidence="7" id="KW-0239">DNA-directed DNA polymerase</keyword>
<evidence type="ECO:0000256" key="4">
    <source>
        <dbReference type="ARBA" id="ARBA00022679"/>
    </source>
</evidence>
<name>A0ABQ4G7Q5_9ACTN</name>
<dbReference type="Pfam" id="PF02767">
    <property type="entry name" value="DNA_pol3_beta_2"/>
    <property type="match status" value="1"/>
</dbReference>
<evidence type="ECO:0000256" key="2">
    <source>
        <dbReference type="ARBA" id="ARBA00010752"/>
    </source>
</evidence>
<evidence type="ECO:0000256" key="8">
    <source>
        <dbReference type="ARBA" id="ARBA00023125"/>
    </source>
</evidence>
<dbReference type="RefSeq" id="WP_204060258.1">
    <property type="nucleotide sequence ID" value="NZ_BAAAGP010000029.1"/>
</dbReference>
<comment type="caution">
    <text evidence="10">The sequence shown here is derived from an EMBL/GenBank/DDBJ whole genome shotgun (WGS) entry which is preliminary data.</text>
</comment>
<protein>
    <recommendedName>
        <fullName evidence="9">HTH merR-type domain-containing protein</fullName>
    </recommendedName>
</protein>
<dbReference type="Gene3D" id="1.10.1660.10">
    <property type="match status" value="1"/>
</dbReference>
<evidence type="ECO:0000256" key="1">
    <source>
        <dbReference type="ARBA" id="ARBA00004496"/>
    </source>
</evidence>
<keyword evidence="5" id="KW-0548">Nucleotidyltransferase</keyword>
<dbReference type="SUPFAM" id="SSF46955">
    <property type="entry name" value="Putative DNA-binding domain"/>
    <property type="match status" value="1"/>
</dbReference>
<keyword evidence="8" id="KW-0238">DNA-binding</keyword>
<evidence type="ECO:0000259" key="9">
    <source>
        <dbReference type="PROSITE" id="PS50937"/>
    </source>
</evidence>
<gene>
    <name evidence="10" type="ORF">Mco01_61060</name>
</gene>
<evidence type="ECO:0000256" key="5">
    <source>
        <dbReference type="ARBA" id="ARBA00022695"/>
    </source>
</evidence>
<proteinExistence type="inferred from homology"/>
<comment type="similarity">
    <text evidence="2">Belongs to the beta sliding clamp family.</text>
</comment>